<dbReference type="InterPro" id="IPR000679">
    <property type="entry name" value="Znf_GATA"/>
</dbReference>
<dbReference type="GO" id="GO:0043565">
    <property type="term" value="F:sequence-specific DNA binding"/>
    <property type="evidence" value="ECO:0007669"/>
    <property type="project" value="InterPro"/>
</dbReference>
<dbReference type="InterPro" id="IPR013088">
    <property type="entry name" value="Znf_NHR/GATA"/>
</dbReference>
<evidence type="ECO:0000313" key="3">
    <source>
        <dbReference type="EMBL" id="KIR47793.1"/>
    </source>
</evidence>
<dbReference type="Gene3D" id="3.30.50.10">
    <property type="entry name" value="Erythroid Transcription Factor GATA-1, subunit A"/>
    <property type="match status" value="1"/>
</dbReference>
<dbReference type="OrthoDB" id="515401at2759"/>
<dbReference type="Pfam" id="PF00320">
    <property type="entry name" value="GATA"/>
    <property type="match status" value="1"/>
</dbReference>
<feature type="domain" description="GATA-type" evidence="2">
    <location>
        <begin position="50"/>
        <end position="105"/>
    </location>
</feature>
<keyword evidence="1" id="KW-0479">Metal-binding</keyword>
<protein>
    <recommendedName>
        <fullName evidence="2">GATA-type domain-containing protein</fullName>
    </recommendedName>
</protein>
<name>A0A0D0UHU6_CRYGA</name>
<proteinExistence type="predicted"/>
<dbReference type="GO" id="GO:0006355">
    <property type="term" value="P:regulation of DNA-templated transcription"/>
    <property type="evidence" value="ECO:0007669"/>
    <property type="project" value="InterPro"/>
</dbReference>
<dbReference type="AlphaFoldDB" id="A0A0D0UHU6"/>
<accession>A0A0D0UHU6</accession>
<evidence type="ECO:0000256" key="1">
    <source>
        <dbReference type="PROSITE-ProRule" id="PRU00094"/>
    </source>
</evidence>
<dbReference type="HOGENOM" id="CLU_1626978_0_0_1"/>
<organism evidence="3">
    <name type="scientific">Cryptococcus bacillisporus CA1280</name>
    <dbReference type="NCBI Taxonomy" id="1296109"/>
    <lineage>
        <taxon>Eukaryota</taxon>
        <taxon>Fungi</taxon>
        <taxon>Dikarya</taxon>
        <taxon>Basidiomycota</taxon>
        <taxon>Agaricomycotina</taxon>
        <taxon>Tremellomycetes</taxon>
        <taxon>Tremellales</taxon>
        <taxon>Cryptococcaceae</taxon>
        <taxon>Cryptococcus</taxon>
        <taxon>Cryptococcus gattii species complex</taxon>
    </lineage>
</organism>
<reference evidence="3" key="1">
    <citation type="submission" date="2015-01" db="EMBL/GenBank/DDBJ databases">
        <title>The Genome Sequence of Cryptococcus gattii CA1280.</title>
        <authorList>
            <consortium name="The Broad Institute Genomics Platform"/>
            <person name="Cuomo C."/>
            <person name="Litvintseva A."/>
            <person name="Chen Y."/>
            <person name="Heitman J."/>
            <person name="Sun S."/>
            <person name="Springer D."/>
            <person name="Dromer F."/>
            <person name="Young S."/>
            <person name="Zeng Q."/>
            <person name="Gargeya S."/>
            <person name="Abouelleil A."/>
            <person name="Alvarado L."/>
            <person name="Chapman S.B."/>
            <person name="Gainer-Dewar J."/>
            <person name="Goldberg J."/>
            <person name="Griggs A."/>
            <person name="Gujja S."/>
            <person name="Hansen M."/>
            <person name="Howarth C."/>
            <person name="Imamovic A."/>
            <person name="Larimer J."/>
            <person name="Murphy C."/>
            <person name="Naylor J."/>
            <person name="Pearson M."/>
            <person name="Priest M."/>
            <person name="Roberts A."/>
            <person name="Saif S."/>
            <person name="Shea T."/>
            <person name="Sykes S."/>
            <person name="Wortman J."/>
            <person name="Nusbaum C."/>
            <person name="Birren B."/>
        </authorList>
    </citation>
    <scope>NUCLEOTIDE SEQUENCE [LARGE SCALE GENOMIC DNA]</scope>
    <source>
        <strain evidence="3">CA1280</strain>
    </source>
</reference>
<dbReference type="EMBL" id="KN847979">
    <property type="protein sequence ID" value="KIR47793.1"/>
    <property type="molecule type" value="Genomic_DNA"/>
</dbReference>
<keyword evidence="1" id="KW-0862">Zinc</keyword>
<dbReference type="SMART" id="SM00401">
    <property type="entry name" value="ZnF_GATA"/>
    <property type="match status" value="1"/>
</dbReference>
<dbReference type="GO" id="GO:0008270">
    <property type="term" value="F:zinc ion binding"/>
    <property type="evidence" value="ECO:0007669"/>
    <property type="project" value="UniProtKB-KW"/>
</dbReference>
<sequence>MGLQALSNKPPGTIKILAPGMKRRKRLLISVTPPTLKKRVKKRRTLRPGRCANCGCTEQGTSLWRTNVDAEDGKGKIVCNACGLWRAEHGFPRPKTCPSGATYSNSGPPSPRKRKFLALNIRKHCMVEDSISEDDVSDDRTDTDEVIGAAFILMDMAFKVSLK</sequence>
<evidence type="ECO:0000259" key="2">
    <source>
        <dbReference type="PROSITE" id="PS50114"/>
    </source>
</evidence>
<dbReference type="PROSITE" id="PS50114">
    <property type="entry name" value="GATA_ZN_FINGER_2"/>
    <property type="match status" value="1"/>
</dbReference>
<dbReference type="CDD" id="cd00202">
    <property type="entry name" value="ZnF_GATA"/>
    <property type="match status" value="1"/>
</dbReference>
<gene>
    <name evidence="3" type="ORF">I312_02941</name>
</gene>
<dbReference type="SUPFAM" id="SSF57716">
    <property type="entry name" value="Glucocorticoid receptor-like (DNA-binding domain)"/>
    <property type="match status" value="1"/>
</dbReference>
<keyword evidence="1" id="KW-0863">Zinc-finger</keyword>